<evidence type="ECO:0000313" key="4">
    <source>
        <dbReference type="Proteomes" id="UP000005952"/>
    </source>
</evidence>
<dbReference type="AlphaFoldDB" id="N0B9S1"/>
<dbReference type="HOGENOM" id="CLU_2246280_0_0_5"/>
<organism evidence="3 4">
    <name type="scientific">Hyphomicrobium denitrificans 1NES1</name>
    <dbReference type="NCBI Taxonomy" id="670307"/>
    <lineage>
        <taxon>Bacteria</taxon>
        <taxon>Pseudomonadati</taxon>
        <taxon>Pseudomonadota</taxon>
        <taxon>Alphaproteobacteria</taxon>
        <taxon>Hyphomicrobiales</taxon>
        <taxon>Hyphomicrobiaceae</taxon>
        <taxon>Hyphomicrobium</taxon>
    </lineage>
</organism>
<evidence type="ECO:0000256" key="1">
    <source>
        <dbReference type="SAM" id="Phobius"/>
    </source>
</evidence>
<keyword evidence="1" id="KW-0472">Membrane</keyword>
<dbReference type="Proteomes" id="UP000005952">
    <property type="component" value="Chromosome"/>
</dbReference>
<dbReference type="RefSeq" id="WP_015597333.1">
    <property type="nucleotide sequence ID" value="NC_021172.1"/>
</dbReference>
<name>N0B9S1_9HYPH</name>
<accession>N0B9S1</accession>
<proteinExistence type="predicted"/>
<evidence type="ECO:0000313" key="3">
    <source>
        <dbReference type="EMBL" id="AGK57296.1"/>
    </source>
</evidence>
<keyword evidence="4" id="KW-1185">Reference proteome</keyword>
<feature type="signal peptide" evidence="2">
    <location>
        <begin position="1"/>
        <end position="22"/>
    </location>
</feature>
<gene>
    <name evidence="3" type="ORF">HYPDE_28083</name>
</gene>
<protein>
    <submittedName>
        <fullName evidence="3">Uncharacterized protein</fullName>
    </submittedName>
</protein>
<dbReference type="EMBL" id="CP005587">
    <property type="protein sequence ID" value="AGK57296.1"/>
    <property type="molecule type" value="Genomic_DNA"/>
</dbReference>
<sequence>MKKFAHGFMALSVAAGMTLASAPEAQAWRGRGGGVGLGVAAGIIGLGVGAAIADGYRGPRYYSRYDDGCFRGPRECHWAHRRCFENEYGDTVCRGGRYVCERPLICD</sequence>
<dbReference type="KEGG" id="hdt:HYPDE_28083"/>
<feature type="chain" id="PRO_5004105227" evidence="2">
    <location>
        <begin position="23"/>
        <end position="107"/>
    </location>
</feature>
<evidence type="ECO:0000256" key="2">
    <source>
        <dbReference type="SAM" id="SignalP"/>
    </source>
</evidence>
<dbReference type="OrthoDB" id="7933944at2"/>
<reference evidence="3 4" key="1">
    <citation type="journal article" date="2013" name="Genome Announc.">
        <title>Genome sequences for three denitrifying bacterial strains isolated from a uranium- and nitrate-contaminated subsurface environment.</title>
        <authorList>
            <person name="Venkatramanan R."/>
            <person name="Prakash O."/>
            <person name="Woyke T."/>
            <person name="Chain P."/>
            <person name="Goodwin L.A."/>
            <person name="Watson D."/>
            <person name="Brooks S."/>
            <person name="Kostka J.E."/>
            <person name="Green S.J."/>
        </authorList>
    </citation>
    <scope>NUCLEOTIDE SEQUENCE [LARGE SCALE GENOMIC DNA]</scope>
    <source>
        <strain evidence="3 4">1NES1</strain>
    </source>
</reference>
<keyword evidence="2" id="KW-0732">Signal</keyword>
<keyword evidence="1" id="KW-0812">Transmembrane</keyword>
<feature type="transmembrane region" description="Helical" evidence="1">
    <location>
        <begin position="37"/>
        <end position="56"/>
    </location>
</feature>
<keyword evidence="1" id="KW-1133">Transmembrane helix</keyword>